<dbReference type="PANTHER" id="PTHR10887">
    <property type="entry name" value="DNA2/NAM7 HELICASE FAMILY"/>
    <property type="match status" value="1"/>
</dbReference>
<comment type="caution">
    <text evidence="8">The sequence shown here is derived from an EMBL/GenBank/DDBJ whole genome shotgun (WGS) entry which is preliminary data.</text>
</comment>
<feature type="domain" description="RNA helicase aquarius N-terminal" evidence="5">
    <location>
        <begin position="58"/>
        <end position="473"/>
    </location>
</feature>
<keyword evidence="1" id="KW-0508">mRNA splicing</keyword>
<dbReference type="InterPro" id="IPR048966">
    <property type="entry name" value="Aquarius_b-barrel"/>
</dbReference>
<evidence type="ECO:0000259" key="3">
    <source>
        <dbReference type="Pfam" id="PF13086"/>
    </source>
</evidence>
<feature type="domain" description="DNA2/NAM7 helicase helicase" evidence="3">
    <location>
        <begin position="938"/>
        <end position="1234"/>
    </location>
</feature>
<evidence type="ECO:0000256" key="1">
    <source>
        <dbReference type="PIRNR" id="PIRNR038901"/>
    </source>
</evidence>
<feature type="region of interest" description="Disordered" evidence="2">
    <location>
        <begin position="803"/>
        <end position="905"/>
    </location>
</feature>
<dbReference type="PANTHER" id="PTHR10887:SF5">
    <property type="entry name" value="RNA HELICASE AQUARIUS"/>
    <property type="match status" value="1"/>
</dbReference>
<evidence type="ECO:0000259" key="5">
    <source>
        <dbReference type="Pfam" id="PF16399"/>
    </source>
</evidence>
<evidence type="ECO:0000259" key="4">
    <source>
        <dbReference type="Pfam" id="PF13087"/>
    </source>
</evidence>
<feature type="domain" description="RNA helicase aquarius insertion" evidence="7">
    <location>
        <begin position="778"/>
        <end position="851"/>
    </location>
</feature>
<dbReference type="Pfam" id="PF13086">
    <property type="entry name" value="AAA_11"/>
    <property type="match status" value="1"/>
</dbReference>
<dbReference type="InterPro" id="IPR032174">
    <property type="entry name" value="Aquarius_N"/>
</dbReference>
<feature type="domain" description="RNA helicase aquarius beta-barrel" evidence="6">
    <location>
        <begin position="557"/>
        <end position="730"/>
    </location>
</feature>
<dbReference type="FunFam" id="3.40.50.300:FF:002863">
    <property type="entry name" value="Pre-mRNA-splicing factor cwf11"/>
    <property type="match status" value="1"/>
</dbReference>
<dbReference type="EMBL" id="JALJOS010000005">
    <property type="protein sequence ID" value="KAK9838722.1"/>
    <property type="molecule type" value="Genomic_DNA"/>
</dbReference>
<protein>
    <recommendedName>
        <fullName evidence="10">Intron-binding protein aquarius</fullName>
    </recommendedName>
</protein>
<feature type="compositionally biased region" description="Low complexity" evidence="2">
    <location>
        <begin position="854"/>
        <end position="866"/>
    </location>
</feature>
<gene>
    <name evidence="8" type="ORF">WJX74_002006</name>
</gene>
<dbReference type="InterPro" id="IPR047187">
    <property type="entry name" value="SF1_C_Upf1"/>
</dbReference>
<dbReference type="InterPro" id="IPR048967">
    <property type="entry name" value="Aquarius_insert"/>
</dbReference>
<dbReference type="Pfam" id="PF21144">
    <property type="entry name" value="Aquarius_N_3rd"/>
    <property type="match status" value="1"/>
</dbReference>
<comment type="subcellular location">
    <subcellularLocation>
        <location evidence="1">Nucleus</location>
    </subcellularLocation>
</comment>
<feature type="domain" description="DNA2/NAM7 helicase-like C-terminal" evidence="4">
    <location>
        <begin position="1243"/>
        <end position="1441"/>
    </location>
</feature>
<dbReference type="InterPro" id="IPR041677">
    <property type="entry name" value="DNA2/NAM7_AAA_11"/>
</dbReference>
<dbReference type="GO" id="GO:0003729">
    <property type="term" value="F:mRNA binding"/>
    <property type="evidence" value="ECO:0007669"/>
    <property type="project" value="TreeGrafter"/>
</dbReference>
<dbReference type="Pfam" id="PF13087">
    <property type="entry name" value="AAA_12"/>
    <property type="match status" value="1"/>
</dbReference>
<dbReference type="InterPro" id="IPR045055">
    <property type="entry name" value="DNA2/NAM7-like"/>
</dbReference>
<evidence type="ECO:0000313" key="8">
    <source>
        <dbReference type="EMBL" id="KAK9838722.1"/>
    </source>
</evidence>
<dbReference type="SUPFAM" id="SSF52540">
    <property type="entry name" value="P-loop containing nucleoside triphosphate hydrolases"/>
    <property type="match status" value="1"/>
</dbReference>
<feature type="region of interest" description="Disordered" evidence="2">
    <location>
        <begin position="1"/>
        <end position="43"/>
    </location>
</feature>
<dbReference type="CDD" id="cd17935">
    <property type="entry name" value="EEXXQc_AQR"/>
    <property type="match status" value="1"/>
</dbReference>
<evidence type="ECO:0008006" key="10">
    <source>
        <dbReference type="Google" id="ProtNLM"/>
    </source>
</evidence>
<evidence type="ECO:0000259" key="7">
    <source>
        <dbReference type="Pfam" id="PF21144"/>
    </source>
</evidence>
<dbReference type="GO" id="GO:0000398">
    <property type="term" value="P:mRNA splicing, via spliceosome"/>
    <property type="evidence" value="ECO:0007669"/>
    <property type="project" value="InterPro"/>
</dbReference>
<dbReference type="Pfam" id="PF16399">
    <property type="entry name" value="Aquarius_N_1st"/>
    <property type="match status" value="1"/>
</dbReference>
<dbReference type="GO" id="GO:0071013">
    <property type="term" value="C:catalytic step 2 spliceosome"/>
    <property type="evidence" value="ECO:0007669"/>
    <property type="project" value="TreeGrafter"/>
</dbReference>
<name>A0AAW1RY24_9CHLO</name>
<dbReference type="GO" id="GO:0004386">
    <property type="term" value="F:helicase activity"/>
    <property type="evidence" value="ECO:0007669"/>
    <property type="project" value="InterPro"/>
</dbReference>
<keyword evidence="1" id="KW-0507">mRNA processing</keyword>
<dbReference type="Gene3D" id="3.40.50.300">
    <property type="entry name" value="P-loop containing nucleotide triphosphate hydrolases"/>
    <property type="match status" value="2"/>
</dbReference>
<accession>A0AAW1RY24</accession>
<sequence length="1532" mass="172525">MARQQSQRSGTAGRGRKLVRSQPGQGKGSGAAVDRDAPTSYRPMGAGLTVQEIASDRLTKIADANWSTAALSKQPTPKFRASIVDDIYSKELHGDQDEAPTLKRIMVLEISQFLENYLWPHFDAESASPQHVMAIAVMINEKFRENVPAWAGLTQPGKAGPSEKFVGFCQRFWKVGEQRQLQMHERVSHLHFSLHMFQSLETEMVRGPALSLVSLPLWYALSEGRLNLERFKNERINKYWKHMVKKEKKAAAAADAGFIPPEQRTEASFVPGLLDDFLRVLSGIVPDTTLEEAMAEGDAEKGAVDAQALLFCERFVEFLTDLLSQLPTRRFLRTLLEDRAILVKCRMAPLFQHPQGKLFQQLVDLLSFYMAFPMDDLSGASLTDADVTASHYERVQQLQRLAFRHIPKLKALALSNCGTVEKRAVLTEHLARLALPELQQLVTQQLRLVNEADPMASSLHFLQEVMVSTYERRRFQTDIINDMPLYPTEAVLWDENQVPSVHYTGETCLALPKLNLQFLDTTDYLLRNFNLFRLEATYEIREDVADALGRIGCTRDDDDNIIFKGWARMALPIVDFAVIEVQKPNVGEARPAAVTADIIINTAGLRGDVRSEWDDVKQHDVLFLMTMDPPEPSDIARLTEAGATPSPAERYGLTCVRGCEVLEVKDEAGGLMNDFTGRIKREDWKPPEGLKRTITVALDTAQYQMDMNHLQAVGAGAEDPYAGFNVLMRRKPKENNFKAVLESIRDLMNEVAIMPDWLEKVFLGYGDPAAAMYQNLPNQLRTIDFKDTFLDAQHVKESFPGHSLRFLDPQGQPNEEPKCPFRVTFPAPAKPHTDGQKGVKRKRTNAAEMDDATAPEAAPAAAPSDDAGPKFATASAPNGTAANGKGGADGTDPAGPSAASAPEVDSNQLTVQSYIPQDPGPYPQDKPPENTVRFTPVQVEAIKSGVNPGLTMVVGPPGTGKTDTAVQIMHVLYHNCPAQRTLLITHSNQALNDLFQKIMQRDVPARYLLRLGMGEQELQTEQDFSRVGRVNAMLERRIQLLAEVERMAKQFNVAEDMAYTCESAGYFWLLHVLSRWERFQSEAQKLQTAECIKDLFPFKDYFADAPEQLFHGSSFAADMEKARGCFRHLRTMFQELEECRAFELLKGQADRVNYLMTKQAKIVAMTCTHAALKRREFLQLGFKYDNLLMEESAQILEIETFIPMLLQKQEDGLARLKRVILIGDHHQLPPVVKNMAFQKHSHLDQSLFTRFVRLGMPYLQLNAQGRARPSLANLYNWRYQELGDLPNVRQQPAYLQANAGLAYDFQFIDVPDYYLPNDSNPRGESEPVPHFYQNVGEAEYLVTWYQYMRLAGYPAEKISILTTYNGQKALLKDVIENRCAGHPAFGRPHKVATVDKYQGQQNNYILLSLVRTRAVGHIRDVRRLVVAMSRSRLGLYVFGRQSLFSNCYELQPSLTHFLQRPTVPALHPHEHFQDAKKRPVGVPGQPILMPSYQHMATLVEQKRLEWEAATHNAAIAGMSRPADEVYVDEDDE</sequence>
<dbReference type="CDD" id="cd18808">
    <property type="entry name" value="SF1_C_Upf1"/>
    <property type="match status" value="1"/>
</dbReference>
<keyword evidence="9" id="KW-1185">Reference proteome</keyword>
<dbReference type="InterPro" id="IPR041679">
    <property type="entry name" value="DNA2/NAM7-like_C"/>
</dbReference>
<comment type="similarity">
    <text evidence="1">Belongs to the CWF11 family.</text>
</comment>
<feature type="compositionally biased region" description="Polar residues" evidence="2">
    <location>
        <begin position="1"/>
        <end position="10"/>
    </location>
</feature>
<organism evidence="8 9">
    <name type="scientific">Apatococcus lobatus</name>
    <dbReference type="NCBI Taxonomy" id="904363"/>
    <lineage>
        <taxon>Eukaryota</taxon>
        <taxon>Viridiplantae</taxon>
        <taxon>Chlorophyta</taxon>
        <taxon>core chlorophytes</taxon>
        <taxon>Trebouxiophyceae</taxon>
        <taxon>Chlorellales</taxon>
        <taxon>Chlorellaceae</taxon>
        <taxon>Apatococcus</taxon>
    </lineage>
</organism>
<evidence type="ECO:0000256" key="2">
    <source>
        <dbReference type="SAM" id="MobiDB-lite"/>
    </source>
</evidence>
<dbReference type="InterPro" id="IPR027417">
    <property type="entry name" value="P-loop_NTPase"/>
</dbReference>
<keyword evidence="1" id="KW-0539">Nucleus</keyword>
<evidence type="ECO:0000313" key="9">
    <source>
        <dbReference type="Proteomes" id="UP001438707"/>
    </source>
</evidence>
<proteinExistence type="inferred from homology"/>
<evidence type="ECO:0000259" key="6">
    <source>
        <dbReference type="Pfam" id="PF21143"/>
    </source>
</evidence>
<dbReference type="InterPro" id="IPR026300">
    <property type="entry name" value="CWF11_fam"/>
</dbReference>
<dbReference type="Proteomes" id="UP001438707">
    <property type="component" value="Unassembled WGS sequence"/>
</dbReference>
<reference evidence="8 9" key="1">
    <citation type="journal article" date="2024" name="Nat. Commun.">
        <title>Phylogenomics reveals the evolutionary origins of lichenization in chlorophyte algae.</title>
        <authorList>
            <person name="Puginier C."/>
            <person name="Libourel C."/>
            <person name="Otte J."/>
            <person name="Skaloud P."/>
            <person name="Haon M."/>
            <person name="Grisel S."/>
            <person name="Petersen M."/>
            <person name="Berrin J.G."/>
            <person name="Delaux P.M."/>
            <person name="Dal Grande F."/>
            <person name="Keller J."/>
        </authorList>
    </citation>
    <scope>NUCLEOTIDE SEQUENCE [LARGE SCALE GENOMIC DNA]</scope>
    <source>
        <strain evidence="8 9">SAG 2145</strain>
    </source>
</reference>
<dbReference type="PIRSF" id="PIRSF038901">
    <property type="entry name" value="AQR_cwf11"/>
    <property type="match status" value="1"/>
</dbReference>
<dbReference type="Pfam" id="PF21143">
    <property type="entry name" value="Aquarius_N_2nd"/>
    <property type="match status" value="1"/>
</dbReference>